<keyword evidence="2 5" id="KW-0812">Transmembrane</keyword>
<keyword evidence="4 5" id="KW-0472">Membrane</keyword>
<evidence type="ECO:0000256" key="1">
    <source>
        <dbReference type="ARBA" id="ARBA00004370"/>
    </source>
</evidence>
<feature type="transmembrane region" description="Helical" evidence="5">
    <location>
        <begin position="114"/>
        <end position="132"/>
    </location>
</feature>
<evidence type="ECO:0000256" key="3">
    <source>
        <dbReference type="ARBA" id="ARBA00022989"/>
    </source>
</evidence>
<evidence type="ECO:0000313" key="7">
    <source>
        <dbReference type="Proteomes" id="UP000818624"/>
    </source>
</evidence>
<proteinExistence type="predicted"/>
<keyword evidence="3 5" id="KW-1133">Transmembrane helix</keyword>
<protein>
    <submittedName>
        <fullName evidence="6">Uncharacterized protein</fullName>
    </submittedName>
</protein>
<organism evidence="6 7">
    <name type="scientific">Malassezia furfur</name>
    <name type="common">Pityriasis versicolor infection agent</name>
    <name type="synonym">Pityrosporum furfur</name>
    <dbReference type="NCBI Taxonomy" id="55194"/>
    <lineage>
        <taxon>Eukaryota</taxon>
        <taxon>Fungi</taxon>
        <taxon>Dikarya</taxon>
        <taxon>Basidiomycota</taxon>
        <taxon>Ustilaginomycotina</taxon>
        <taxon>Malasseziomycetes</taxon>
        <taxon>Malasseziales</taxon>
        <taxon>Malasseziaceae</taxon>
        <taxon>Malassezia</taxon>
    </lineage>
</organism>
<comment type="subcellular location">
    <subcellularLocation>
        <location evidence="1">Membrane</location>
    </subcellularLocation>
</comment>
<dbReference type="InterPro" id="IPR023352">
    <property type="entry name" value="MAPEG-like_dom_sf"/>
</dbReference>
<gene>
    <name evidence="6" type="ORF">GLX27_004180</name>
</gene>
<accession>A0ABY8EVB8</accession>
<dbReference type="Gene3D" id="1.20.120.550">
    <property type="entry name" value="Membrane associated eicosanoid/glutathione metabolism-like domain"/>
    <property type="match status" value="1"/>
</dbReference>
<dbReference type="Proteomes" id="UP000818624">
    <property type="component" value="Chromosome 5"/>
</dbReference>
<evidence type="ECO:0000256" key="2">
    <source>
        <dbReference type="ARBA" id="ARBA00022692"/>
    </source>
</evidence>
<keyword evidence="7" id="KW-1185">Reference proteome</keyword>
<dbReference type="Pfam" id="PF01124">
    <property type="entry name" value="MAPEG"/>
    <property type="match status" value="1"/>
</dbReference>
<evidence type="ECO:0000256" key="5">
    <source>
        <dbReference type="SAM" id="Phobius"/>
    </source>
</evidence>
<dbReference type="PANTHER" id="PTHR35814">
    <property type="match status" value="1"/>
</dbReference>
<dbReference type="SUPFAM" id="SSF161084">
    <property type="entry name" value="MAPEG domain-like"/>
    <property type="match status" value="1"/>
</dbReference>
<evidence type="ECO:0000313" key="6">
    <source>
        <dbReference type="EMBL" id="WFD49497.1"/>
    </source>
</evidence>
<dbReference type="PANTHER" id="PTHR35814:SF1">
    <property type="entry name" value="GLUTATHIONE S-TRANSFERASE-RELATED"/>
    <property type="match status" value="1"/>
</dbReference>
<name>A0ABY8EVB8_MALFU</name>
<dbReference type="InterPro" id="IPR001129">
    <property type="entry name" value="Membr-assoc_MAPEG"/>
</dbReference>
<dbReference type="EMBL" id="CP046238">
    <property type="protein sequence ID" value="WFD49497.1"/>
    <property type="molecule type" value="Genomic_DNA"/>
</dbReference>
<sequence length="145" mass="15401">MPLFVLSPASLAHSALFAGYYTYLSANVVALRKKENQVDSGKDVTPGTALHRAVRAHANFAEYTPFTFVLLFLAELNGAPTKYVHAAYVTLFVSRVAAGLGLNCAKPGNAARVVGFLGTIAVMVGSGLYNFGLGYEPLKSFLGIQ</sequence>
<evidence type="ECO:0000256" key="4">
    <source>
        <dbReference type="ARBA" id="ARBA00023136"/>
    </source>
</evidence>
<reference evidence="6 7" key="1">
    <citation type="journal article" date="2020" name="Elife">
        <title>Loss of centromere function drives karyotype evolution in closely related Malassezia species.</title>
        <authorList>
            <person name="Sankaranarayanan S.R."/>
            <person name="Ianiri G."/>
            <person name="Coelho M.A."/>
            <person name="Reza M.H."/>
            <person name="Thimmappa B.C."/>
            <person name="Ganguly P."/>
            <person name="Vadnala R.N."/>
            <person name="Sun S."/>
            <person name="Siddharthan R."/>
            <person name="Tellgren-Roth C."/>
            <person name="Dawson T.L."/>
            <person name="Heitman J."/>
            <person name="Sanyal K."/>
        </authorList>
    </citation>
    <scope>NUCLEOTIDE SEQUENCE [LARGE SCALE GENOMIC DNA]</scope>
    <source>
        <strain evidence="6">CBS14141</strain>
    </source>
</reference>